<dbReference type="PROSITE" id="PS50110">
    <property type="entry name" value="RESPONSE_REGULATORY"/>
    <property type="match status" value="1"/>
</dbReference>
<evidence type="ECO:0000256" key="4">
    <source>
        <dbReference type="ARBA" id="ARBA00023163"/>
    </source>
</evidence>
<protein>
    <submittedName>
        <fullName evidence="8">Response regulator transcription factor</fullName>
    </submittedName>
</protein>
<name>A0ABP8U3Q1_9ACTN</name>
<dbReference type="Proteomes" id="UP001501442">
    <property type="component" value="Unassembled WGS sequence"/>
</dbReference>
<dbReference type="SUPFAM" id="SSF52172">
    <property type="entry name" value="CheY-like"/>
    <property type="match status" value="1"/>
</dbReference>
<evidence type="ECO:0000313" key="8">
    <source>
        <dbReference type="EMBL" id="GAA4622810.1"/>
    </source>
</evidence>
<dbReference type="RefSeq" id="WP_345430055.1">
    <property type="nucleotide sequence ID" value="NZ_BAABHK010000002.1"/>
</dbReference>
<dbReference type="SUPFAM" id="SSF46894">
    <property type="entry name" value="C-terminal effector domain of the bipartite response regulators"/>
    <property type="match status" value="1"/>
</dbReference>
<evidence type="ECO:0000256" key="2">
    <source>
        <dbReference type="ARBA" id="ARBA00023015"/>
    </source>
</evidence>
<dbReference type="CDD" id="cd06170">
    <property type="entry name" value="LuxR_C_like"/>
    <property type="match status" value="1"/>
</dbReference>
<organism evidence="8 9">
    <name type="scientific">Actinoallomurus vinaceus</name>
    <dbReference type="NCBI Taxonomy" id="1080074"/>
    <lineage>
        <taxon>Bacteria</taxon>
        <taxon>Bacillati</taxon>
        <taxon>Actinomycetota</taxon>
        <taxon>Actinomycetes</taxon>
        <taxon>Streptosporangiales</taxon>
        <taxon>Thermomonosporaceae</taxon>
        <taxon>Actinoallomurus</taxon>
    </lineage>
</organism>
<reference evidence="9" key="1">
    <citation type="journal article" date="2019" name="Int. J. Syst. Evol. Microbiol.">
        <title>The Global Catalogue of Microorganisms (GCM) 10K type strain sequencing project: providing services to taxonomists for standard genome sequencing and annotation.</title>
        <authorList>
            <consortium name="The Broad Institute Genomics Platform"/>
            <consortium name="The Broad Institute Genome Sequencing Center for Infectious Disease"/>
            <person name="Wu L."/>
            <person name="Ma J."/>
        </authorList>
    </citation>
    <scope>NUCLEOTIDE SEQUENCE [LARGE SCALE GENOMIC DNA]</scope>
    <source>
        <strain evidence="9">JCM 17939</strain>
    </source>
</reference>
<sequence>MRLITADDSLIEREGLSRLLDRLGHQVAATATRADQVLGLVVRHNPDVVVLDVRLPPTFTDEGIRLGTAIRRRHPRIAVLLLSHYVESSYAAALFEHGTTKVGYLLKERLLDAETLDEVLHRLHGGGTAVDPEVIAGVLRPRDTRDPLARLTDREREVLSLMAQGLSDRGIATRLAISDTTVGTHIRNLFRKLDIDATPSSNRRVHAVLTYLGSPR</sequence>
<dbReference type="InterPro" id="IPR001789">
    <property type="entry name" value="Sig_transdc_resp-reg_receiver"/>
</dbReference>
<feature type="domain" description="HTH luxR-type" evidence="6">
    <location>
        <begin position="144"/>
        <end position="209"/>
    </location>
</feature>
<accession>A0ABP8U3Q1</accession>
<dbReference type="Gene3D" id="1.10.10.10">
    <property type="entry name" value="Winged helix-like DNA-binding domain superfamily/Winged helix DNA-binding domain"/>
    <property type="match status" value="1"/>
</dbReference>
<evidence type="ECO:0000256" key="5">
    <source>
        <dbReference type="PROSITE-ProRule" id="PRU00169"/>
    </source>
</evidence>
<evidence type="ECO:0000256" key="3">
    <source>
        <dbReference type="ARBA" id="ARBA00023125"/>
    </source>
</evidence>
<dbReference type="PRINTS" id="PR00038">
    <property type="entry name" value="HTHLUXR"/>
</dbReference>
<keyword evidence="4" id="KW-0804">Transcription</keyword>
<dbReference type="InterPro" id="IPR058245">
    <property type="entry name" value="NreC/VraR/RcsB-like_REC"/>
</dbReference>
<dbReference type="CDD" id="cd17535">
    <property type="entry name" value="REC_NarL-like"/>
    <property type="match status" value="1"/>
</dbReference>
<dbReference type="InterPro" id="IPR000792">
    <property type="entry name" value="Tscrpt_reg_LuxR_C"/>
</dbReference>
<dbReference type="InterPro" id="IPR039420">
    <property type="entry name" value="WalR-like"/>
</dbReference>
<dbReference type="EMBL" id="BAABHK010000002">
    <property type="protein sequence ID" value="GAA4622810.1"/>
    <property type="molecule type" value="Genomic_DNA"/>
</dbReference>
<dbReference type="Pfam" id="PF00072">
    <property type="entry name" value="Response_reg"/>
    <property type="match status" value="1"/>
</dbReference>
<dbReference type="InterPro" id="IPR011006">
    <property type="entry name" value="CheY-like_superfamily"/>
</dbReference>
<evidence type="ECO:0000313" key="9">
    <source>
        <dbReference type="Proteomes" id="UP001501442"/>
    </source>
</evidence>
<dbReference type="PANTHER" id="PTHR43214">
    <property type="entry name" value="TWO-COMPONENT RESPONSE REGULATOR"/>
    <property type="match status" value="1"/>
</dbReference>
<dbReference type="PANTHER" id="PTHR43214:SF24">
    <property type="entry name" value="TRANSCRIPTIONAL REGULATORY PROTEIN NARL-RELATED"/>
    <property type="match status" value="1"/>
</dbReference>
<dbReference type="Gene3D" id="3.40.50.2300">
    <property type="match status" value="1"/>
</dbReference>
<evidence type="ECO:0000259" key="6">
    <source>
        <dbReference type="PROSITE" id="PS50043"/>
    </source>
</evidence>
<proteinExistence type="predicted"/>
<keyword evidence="2" id="KW-0805">Transcription regulation</keyword>
<feature type="modified residue" description="4-aspartylphosphate" evidence="5">
    <location>
        <position position="52"/>
    </location>
</feature>
<dbReference type="SMART" id="SM00421">
    <property type="entry name" value="HTH_LUXR"/>
    <property type="match status" value="1"/>
</dbReference>
<comment type="caution">
    <text evidence="8">The sequence shown here is derived from an EMBL/GenBank/DDBJ whole genome shotgun (WGS) entry which is preliminary data.</text>
</comment>
<keyword evidence="1 5" id="KW-0597">Phosphoprotein</keyword>
<evidence type="ECO:0000259" key="7">
    <source>
        <dbReference type="PROSITE" id="PS50110"/>
    </source>
</evidence>
<dbReference type="Pfam" id="PF00196">
    <property type="entry name" value="GerE"/>
    <property type="match status" value="1"/>
</dbReference>
<evidence type="ECO:0000256" key="1">
    <source>
        <dbReference type="ARBA" id="ARBA00022553"/>
    </source>
</evidence>
<dbReference type="InterPro" id="IPR036388">
    <property type="entry name" value="WH-like_DNA-bd_sf"/>
</dbReference>
<keyword evidence="3" id="KW-0238">DNA-binding</keyword>
<dbReference type="InterPro" id="IPR016032">
    <property type="entry name" value="Sig_transdc_resp-reg_C-effctor"/>
</dbReference>
<feature type="domain" description="Response regulatory" evidence="7">
    <location>
        <begin position="2"/>
        <end position="122"/>
    </location>
</feature>
<gene>
    <name evidence="8" type="ORF">GCM10023196_016510</name>
</gene>
<dbReference type="PROSITE" id="PS50043">
    <property type="entry name" value="HTH_LUXR_2"/>
    <property type="match status" value="1"/>
</dbReference>
<keyword evidence="9" id="KW-1185">Reference proteome</keyword>
<dbReference type="SMART" id="SM00448">
    <property type="entry name" value="REC"/>
    <property type="match status" value="1"/>
</dbReference>